<reference evidence="1" key="1">
    <citation type="journal article" date="2020" name="Stud. Mycol.">
        <title>101 Dothideomycetes genomes: a test case for predicting lifestyles and emergence of pathogens.</title>
        <authorList>
            <person name="Haridas S."/>
            <person name="Albert R."/>
            <person name="Binder M."/>
            <person name="Bloem J."/>
            <person name="Labutti K."/>
            <person name="Salamov A."/>
            <person name="Andreopoulos B."/>
            <person name="Baker S."/>
            <person name="Barry K."/>
            <person name="Bills G."/>
            <person name="Bluhm B."/>
            <person name="Cannon C."/>
            <person name="Castanera R."/>
            <person name="Culley D."/>
            <person name="Daum C."/>
            <person name="Ezra D."/>
            <person name="Gonzalez J."/>
            <person name="Henrissat B."/>
            <person name="Kuo A."/>
            <person name="Liang C."/>
            <person name="Lipzen A."/>
            <person name="Lutzoni F."/>
            <person name="Magnuson J."/>
            <person name="Mondo S."/>
            <person name="Nolan M."/>
            <person name="Ohm R."/>
            <person name="Pangilinan J."/>
            <person name="Park H.-J."/>
            <person name="Ramirez L."/>
            <person name="Alfaro M."/>
            <person name="Sun H."/>
            <person name="Tritt A."/>
            <person name="Yoshinaga Y."/>
            <person name="Zwiers L.-H."/>
            <person name="Turgeon B."/>
            <person name="Goodwin S."/>
            <person name="Spatafora J."/>
            <person name="Crous P."/>
            <person name="Grigoriev I."/>
        </authorList>
    </citation>
    <scope>NUCLEOTIDE SEQUENCE</scope>
    <source>
        <strain evidence="1">ATCC 200398</strain>
    </source>
</reference>
<gene>
    <name evidence="1" type="ORF">BDR25DRAFT_363124</name>
</gene>
<dbReference type="EMBL" id="MU003553">
    <property type="protein sequence ID" value="KAF2463230.1"/>
    <property type="molecule type" value="Genomic_DNA"/>
</dbReference>
<comment type="caution">
    <text evidence="1">The sequence shown here is derived from an EMBL/GenBank/DDBJ whole genome shotgun (WGS) entry which is preliminary data.</text>
</comment>
<evidence type="ECO:0000313" key="2">
    <source>
        <dbReference type="Proteomes" id="UP000799755"/>
    </source>
</evidence>
<dbReference type="Proteomes" id="UP000799755">
    <property type="component" value="Unassembled WGS sequence"/>
</dbReference>
<protein>
    <submittedName>
        <fullName evidence="1">Uncharacterized protein</fullName>
    </submittedName>
</protein>
<evidence type="ECO:0000313" key="1">
    <source>
        <dbReference type="EMBL" id="KAF2463230.1"/>
    </source>
</evidence>
<accession>A0ACB6Q8M5</accession>
<organism evidence="1 2">
    <name type="scientific">Lindgomyces ingoldianus</name>
    <dbReference type="NCBI Taxonomy" id="673940"/>
    <lineage>
        <taxon>Eukaryota</taxon>
        <taxon>Fungi</taxon>
        <taxon>Dikarya</taxon>
        <taxon>Ascomycota</taxon>
        <taxon>Pezizomycotina</taxon>
        <taxon>Dothideomycetes</taxon>
        <taxon>Pleosporomycetidae</taxon>
        <taxon>Pleosporales</taxon>
        <taxon>Lindgomycetaceae</taxon>
        <taxon>Lindgomyces</taxon>
    </lineage>
</organism>
<keyword evidence="2" id="KW-1185">Reference proteome</keyword>
<sequence length="245" mass="27174">MVFDTLVGSNVGSMGDDADVMSELSSIHQRPDIPTRMQRRAIVLNLPAAGFRKRTSAAHRSKPTVVLPPTTSTPTSQAFVCRCGTEIEEERQPALFPAAVAHSLHLLKRFRLEHDPLRGACNAVLNILTPCVHRYAHDQEAEPKLPRHSFSIRMEKVLRLGYRFQPYVSQLGYLIVLQSLHWGSTTETVIRPSPSHLSPAFSVLLDKTHGSIIPETSAQVGNFVSGFFERGQDICVTLEGKIHFG</sequence>
<proteinExistence type="predicted"/>
<name>A0ACB6Q8M5_9PLEO</name>